<accession>A0A0E0IDF9</accession>
<sequence length="89" mass="9414">MAQCDSDATATARSLLRQLTPPVATFFPGFLRSWPRATAAVHDGGRHGGGRRSITPPHHGAVEALSATRATLKQESTNPSIVAVVYCCL</sequence>
<organism evidence="1">
    <name type="scientific">Oryza nivara</name>
    <name type="common">Indian wild rice</name>
    <name type="synonym">Oryza sativa f. spontanea</name>
    <dbReference type="NCBI Taxonomy" id="4536"/>
    <lineage>
        <taxon>Eukaryota</taxon>
        <taxon>Viridiplantae</taxon>
        <taxon>Streptophyta</taxon>
        <taxon>Embryophyta</taxon>
        <taxon>Tracheophyta</taxon>
        <taxon>Spermatophyta</taxon>
        <taxon>Magnoliopsida</taxon>
        <taxon>Liliopsida</taxon>
        <taxon>Poales</taxon>
        <taxon>Poaceae</taxon>
        <taxon>BOP clade</taxon>
        <taxon>Oryzoideae</taxon>
        <taxon>Oryzeae</taxon>
        <taxon>Oryzinae</taxon>
        <taxon>Oryza</taxon>
    </lineage>
</organism>
<proteinExistence type="predicted"/>
<reference evidence="1" key="2">
    <citation type="submission" date="2018-04" db="EMBL/GenBank/DDBJ databases">
        <title>OnivRS2 (Oryza nivara Reference Sequence Version 2).</title>
        <authorList>
            <person name="Zhang J."/>
            <person name="Kudrna D."/>
            <person name="Lee S."/>
            <person name="Talag J."/>
            <person name="Rajasekar S."/>
            <person name="Welchert J."/>
            <person name="Hsing Y.-I."/>
            <person name="Wing R.A."/>
        </authorList>
    </citation>
    <scope>NUCLEOTIDE SEQUENCE [LARGE SCALE GENOMIC DNA]</scope>
    <source>
        <strain evidence="1">SL10</strain>
    </source>
</reference>
<reference evidence="1" key="1">
    <citation type="submission" date="2015-04" db="UniProtKB">
        <authorList>
            <consortium name="EnsemblPlants"/>
        </authorList>
    </citation>
    <scope>IDENTIFICATION</scope>
    <source>
        <strain evidence="1">SL10</strain>
    </source>
</reference>
<dbReference type="Proteomes" id="UP000006591">
    <property type="component" value="Chromosome 8"/>
</dbReference>
<dbReference type="HOGENOM" id="CLU_2458621_0_0_1"/>
<protein>
    <submittedName>
        <fullName evidence="1">Uncharacterized protein</fullName>
    </submittedName>
</protein>
<evidence type="ECO:0000313" key="1">
    <source>
        <dbReference type="EnsemblPlants" id="ONIVA08G20360.1"/>
    </source>
</evidence>
<keyword evidence="2" id="KW-1185">Reference proteome</keyword>
<dbReference type="Gramene" id="ONIVA08G20360.1">
    <property type="protein sequence ID" value="ONIVA08G20360.1"/>
    <property type="gene ID" value="ONIVA08G20360"/>
</dbReference>
<evidence type="ECO:0000313" key="2">
    <source>
        <dbReference type="Proteomes" id="UP000006591"/>
    </source>
</evidence>
<dbReference type="EnsemblPlants" id="ONIVA08G20360.1">
    <property type="protein sequence ID" value="ONIVA08G20360.1"/>
    <property type="gene ID" value="ONIVA08G20360"/>
</dbReference>
<name>A0A0E0IDF9_ORYNI</name>
<dbReference type="AlphaFoldDB" id="A0A0E0IDF9"/>